<keyword evidence="3 6" id="KW-1133">Transmembrane helix</keyword>
<dbReference type="Pfam" id="PF00083">
    <property type="entry name" value="Sugar_tr"/>
    <property type="match status" value="1"/>
</dbReference>
<evidence type="ECO:0000313" key="9">
    <source>
        <dbReference type="Proteomes" id="UP000265100"/>
    </source>
</evidence>
<reference evidence="8" key="3">
    <citation type="submission" date="2025-08" db="UniProtKB">
        <authorList>
            <consortium name="Ensembl"/>
        </authorList>
    </citation>
    <scope>IDENTIFICATION</scope>
</reference>
<organism evidence="8 9">
    <name type="scientific">Astatotilapia calliptera</name>
    <name type="common">Eastern happy</name>
    <name type="synonym">Chromis callipterus</name>
    <dbReference type="NCBI Taxonomy" id="8154"/>
    <lineage>
        <taxon>Eukaryota</taxon>
        <taxon>Metazoa</taxon>
        <taxon>Chordata</taxon>
        <taxon>Craniata</taxon>
        <taxon>Vertebrata</taxon>
        <taxon>Euteleostomi</taxon>
        <taxon>Actinopterygii</taxon>
        <taxon>Neopterygii</taxon>
        <taxon>Teleostei</taxon>
        <taxon>Neoteleostei</taxon>
        <taxon>Acanthomorphata</taxon>
        <taxon>Ovalentaria</taxon>
        <taxon>Cichlomorphae</taxon>
        <taxon>Cichliformes</taxon>
        <taxon>Cichlidae</taxon>
        <taxon>African cichlids</taxon>
        <taxon>Pseudocrenilabrinae</taxon>
        <taxon>Haplochromini</taxon>
        <taxon>Astatotilapia</taxon>
    </lineage>
</organism>
<sequence>MSNGNIRDFDEITSFLGDYGLFQILVMVLLSVSTMPAGYMGVIVVFVSDTPEHYCRSPNSSSRNGTEWEQENGFHDRGSWMGPGSCSRYKLNENWTEKAAGFNDTEQCLDGWVFSTDKYTTTIVSEWDLVCDNAWKVPFSTSFFFVGALIGSFISGHLSDRFGRKPVFFFTMILQTVTALIQVTSVSWVMFTILNCLRGLGQISNFIASLVLGSEMLSKSARVTYILLGHSLGFGFGYALLPLFAYFIRGWRMLLVAAALPGFLFIPTWCLIPESPRWLLQKGRVEEAELVIRKAAQWNRVPAPEVIFRAGDCLELMQNKDEEEQTYTYMDLMRTHNIRNITILGVFIWISVAMVYYGLSLNSSNLHGNIYLNCFISAAIDIVVYVATWLLIDRAPRPTLLFTTLMFCGIMLLVIKLVPEDMPIMVQVLALVGKTGVSAAYCFIYVFFTELMPTVVRNMGLGICATAARIGAIICPYLLYMGLYSKILPYIIFGTASIMAAAVSMLLPDTRNSKLPDLLIQTKHIRRYAVDGRTEFRFPFYFNGVMFVDGSTL</sequence>
<dbReference type="SUPFAM" id="SSF103473">
    <property type="entry name" value="MFS general substrate transporter"/>
    <property type="match status" value="1"/>
</dbReference>
<evidence type="ECO:0000256" key="6">
    <source>
        <dbReference type="SAM" id="Phobius"/>
    </source>
</evidence>
<feature type="transmembrane region" description="Helical" evidence="6">
    <location>
        <begin position="460"/>
        <end position="481"/>
    </location>
</feature>
<feature type="transmembrane region" description="Helical" evidence="6">
    <location>
        <begin position="487"/>
        <end position="507"/>
    </location>
</feature>
<feature type="compositionally biased region" description="Polar residues" evidence="5">
    <location>
        <begin position="57"/>
        <end position="67"/>
    </location>
</feature>
<feature type="transmembrane region" description="Helical" evidence="6">
    <location>
        <begin position="137"/>
        <end position="155"/>
    </location>
</feature>
<dbReference type="Gene3D" id="1.20.1250.20">
    <property type="entry name" value="MFS general substrate transporter like domains"/>
    <property type="match status" value="1"/>
</dbReference>
<protein>
    <recommendedName>
        <fullName evidence="7">Major facilitator superfamily (MFS) profile domain-containing protein</fullName>
    </recommendedName>
</protein>
<name>A0AAX7SFZ8_ASTCA</name>
<reference evidence="8 9" key="1">
    <citation type="submission" date="2018-05" db="EMBL/GenBank/DDBJ databases">
        <authorList>
            <person name="Datahose"/>
        </authorList>
    </citation>
    <scope>NUCLEOTIDE SEQUENCE</scope>
</reference>
<dbReference type="InterPro" id="IPR036259">
    <property type="entry name" value="MFS_trans_sf"/>
</dbReference>
<feature type="transmembrane region" description="Helical" evidence="6">
    <location>
        <begin position="424"/>
        <end position="448"/>
    </location>
</feature>
<comment type="subcellular location">
    <subcellularLocation>
        <location evidence="1">Membrane</location>
        <topology evidence="1">Multi-pass membrane protein</topology>
    </subcellularLocation>
</comment>
<evidence type="ECO:0000256" key="2">
    <source>
        <dbReference type="ARBA" id="ARBA00022692"/>
    </source>
</evidence>
<feature type="transmembrane region" description="Helical" evidence="6">
    <location>
        <begin position="340"/>
        <end position="358"/>
    </location>
</feature>
<keyword evidence="9" id="KW-1185">Reference proteome</keyword>
<evidence type="ECO:0000256" key="1">
    <source>
        <dbReference type="ARBA" id="ARBA00004141"/>
    </source>
</evidence>
<dbReference type="Proteomes" id="UP000265100">
    <property type="component" value="Chromosome 18"/>
</dbReference>
<dbReference type="GeneTree" id="ENSGT00940000163251"/>
<feature type="transmembrane region" description="Helical" evidence="6">
    <location>
        <begin position="21"/>
        <end position="47"/>
    </location>
</feature>
<evidence type="ECO:0000313" key="8">
    <source>
        <dbReference type="Ensembl" id="ENSACLP00000042670.1"/>
    </source>
</evidence>
<evidence type="ECO:0000259" key="7">
    <source>
        <dbReference type="PROSITE" id="PS50850"/>
    </source>
</evidence>
<accession>A0AAX7SFZ8</accession>
<dbReference type="InterPro" id="IPR020846">
    <property type="entry name" value="MFS_dom"/>
</dbReference>
<dbReference type="PANTHER" id="PTHR24064">
    <property type="entry name" value="SOLUTE CARRIER FAMILY 22 MEMBER"/>
    <property type="match status" value="1"/>
</dbReference>
<reference evidence="8" key="4">
    <citation type="submission" date="2025-09" db="UniProtKB">
        <authorList>
            <consortium name="Ensembl"/>
        </authorList>
    </citation>
    <scope>IDENTIFICATION</scope>
</reference>
<dbReference type="Ensembl" id="ENSACLT00000089919.1">
    <property type="protein sequence ID" value="ENSACLP00000042670.1"/>
    <property type="gene ID" value="ENSACLG00000002545.2"/>
</dbReference>
<feature type="transmembrane region" description="Helical" evidence="6">
    <location>
        <begin position="225"/>
        <end position="248"/>
    </location>
</feature>
<dbReference type="InterPro" id="IPR005828">
    <property type="entry name" value="MFS_sugar_transport-like"/>
</dbReference>
<evidence type="ECO:0000256" key="5">
    <source>
        <dbReference type="SAM" id="MobiDB-lite"/>
    </source>
</evidence>
<dbReference type="AlphaFoldDB" id="A0AAX7SFZ8"/>
<feature type="domain" description="Major facilitator superfamily (MFS) profile" evidence="7">
    <location>
        <begin position="96"/>
        <end position="512"/>
    </location>
</feature>
<feature type="transmembrane region" description="Helical" evidence="6">
    <location>
        <begin position="399"/>
        <end position="418"/>
    </location>
</feature>
<feature type="transmembrane region" description="Helical" evidence="6">
    <location>
        <begin position="254"/>
        <end position="272"/>
    </location>
</feature>
<keyword evidence="4 6" id="KW-0472">Membrane</keyword>
<dbReference type="PROSITE" id="PS50850">
    <property type="entry name" value="MFS"/>
    <property type="match status" value="1"/>
</dbReference>
<feature type="transmembrane region" description="Helical" evidence="6">
    <location>
        <begin position="167"/>
        <end position="191"/>
    </location>
</feature>
<dbReference type="GO" id="GO:0022857">
    <property type="term" value="F:transmembrane transporter activity"/>
    <property type="evidence" value="ECO:0007669"/>
    <property type="project" value="InterPro"/>
</dbReference>
<keyword evidence="2 6" id="KW-0812">Transmembrane</keyword>
<proteinExistence type="predicted"/>
<dbReference type="GO" id="GO:0016020">
    <property type="term" value="C:membrane"/>
    <property type="evidence" value="ECO:0007669"/>
    <property type="project" value="UniProtKB-SubCell"/>
</dbReference>
<evidence type="ECO:0000256" key="4">
    <source>
        <dbReference type="ARBA" id="ARBA00023136"/>
    </source>
</evidence>
<reference evidence="9" key="2">
    <citation type="submission" date="2023-03" db="EMBL/GenBank/DDBJ databases">
        <authorList>
            <consortium name="Wellcome Sanger Institute Data Sharing"/>
        </authorList>
    </citation>
    <scope>NUCLEOTIDE SEQUENCE [LARGE SCALE GENOMIC DNA]</scope>
</reference>
<evidence type="ECO:0000256" key="3">
    <source>
        <dbReference type="ARBA" id="ARBA00022989"/>
    </source>
</evidence>
<feature type="region of interest" description="Disordered" evidence="5">
    <location>
        <begin position="57"/>
        <end position="76"/>
    </location>
</feature>
<feature type="transmembrane region" description="Helical" evidence="6">
    <location>
        <begin position="370"/>
        <end position="392"/>
    </location>
</feature>